<proteinExistence type="predicted"/>
<name>A0ABT6HQL0_9ACTN</name>
<dbReference type="EMBL" id="JARWBG010000022">
    <property type="protein sequence ID" value="MDH2390998.1"/>
    <property type="molecule type" value="Genomic_DNA"/>
</dbReference>
<evidence type="ECO:0008006" key="4">
    <source>
        <dbReference type="Google" id="ProtNLM"/>
    </source>
</evidence>
<dbReference type="Proteomes" id="UP001223144">
    <property type="component" value="Unassembled WGS sequence"/>
</dbReference>
<feature type="chain" id="PRO_5045486460" description="Secreted protein" evidence="1">
    <location>
        <begin position="27"/>
        <end position="149"/>
    </location>
</feature>
<sequence length="149" mass="15449">MKLRYAVAAAAAGMAAVLGTSLPAQAAGNGGGATQAAPVGDGALADYTHCRYVYRGGDLAGTACFQSYGDKFLMKDNKADGLRVVAEWRTDYGRSGECHWTGTADGGWGECNYNMRESGDVKFRVVVRNGADGANKAAGAWSGWMPIGG</sequence>
<evidence type="ECO:0000256" key="1">
    <source>
        <dbReference type="SAM" id="SignalP"/>
    </source>
</evidence>
<reference evidence="2 3" key="1">
    <citation type="submission" date="2023-04" db="EMBL/GenBank/DDBJ databases">
        <title>Streptomyces chengmaiensis sp. nov. isolated from the stem of mangrove plant in Hainan.</title>
        <authorList>
            <person name="Huang X."/>
            <person name="Zhou S."/>
            <person name="Chu X."/>
            <person name="Xie Y."/>
            <person name="Lin Y."/>
        </authorList>
    </citation>
    <scope>NUCLEOTIDE SEQUENCE [LARGE SCALE GENOMIC DNA]</scope>
    <source>
        <strain evidence="2 3">HNM0663</strain>
    </source>
</reference>
<accession>A0ABT6HQL0</accession>
<feature type="signal peptide" evidence="1">
    <location>
        <begin position="1"/>
        <end position="26"/>
    </location>
</feature>
<evidence type="ECO:0000313" key="3">
    <source>
        <dbReference type="Proteomes" id="UP001223144"/>
    </source>
</evidence>
<keyword evidence="1" id="KW-0732">Signal</keyword>
<comment type="caution">
    <text evidence="2">The sequence shown here is derived from an EMBL/GenBank/DDBJ whole genome shotgun (WGS) entry which is preliminary data.</text>
</comment>
<keyword evidence="3" id="KW-1185">Reference proteome</keyword>
<dbReference type="RefSeq" id="WP_279929695.1">
    <property type="nucleotide sequence ID" value="NZ_JARWBG010000022.1"/>
</dbReference>
<gene>
    <name evidence="2" type="ORF">QCN29_19825</name>
</gene>
<protein>
    <recommendedName>
        <fullName evidence="4">Secreted protein</fullName>
    </recommendedName>
</protein>
<organism evidence="2 3">
    <name type="scientific">Streptomyces chengmaiensis</name>
    <dbReference type="NCBI Taxonomy" id="3040919"/>
    <lineage>
        <taxon>Bacteria</taxon>
        <taxon>Bacillati</taxon>
        <taxon>Actinomycetota</taxon>
        <taxon>Actinomycetes</taxon>
        <taxon>Kitasatosporales</taxon>
        <taxon>Streptomycetaceae</taxon>
        <taxon>Streptomyces</taxon>
    </lineage>
</organism>
<evidence type="ECO:0000313" key="2">
    <source>
        <dbReference type="EMBL" id="MDH2390998.1"/>
    </source>
</evidence>